<evidence type="ECO:0000313" key="11">
    <source>
        <dbReference type="EMBL" id="CEF66462.1"/>
    </source>
</evidence>
<dbReference type="OMA" id="HDGWANA"/>
<dbReference type="Gene3D" id="4.10.49.10">
    <property type="entry name" value="Cytochrome c oxidase subunit VIIc"/>
    <property type="match status" value="1"/>
</dbReference>
<name>A0A090L9N2_STRRB</name>
<comment type="similarity">
    <text evidence="3">Belongs to the cytochrome c oxidase VIIc family.</text>
</comment>
<evidence type="ECO:0000256" key="10">
    <source>
        <dbReference type="SAM" id="Phobius"/>
    </source>
</evidence>
<sequence length="82" mass="8959">MVASKVFRPFIASMRKAHNSGSIVKSEGQTPMGPVHDGYAGARLPFSVTNKWAFAIKATLFLAVGFWTPFVAVEYQLRKANG</sequence>
<evidence type="ECO:0000256" key="7">
    <source>
        <dbReference type="ARBA" id="ARBA00022989"/>
    </source>
</evidence>
<evidence type="ECO:0000256" key="5">
    <source>
        <dbReference type="ARBA" id="ARBA00022792"/>
    </source>
</evidence>
<gene>
    <name evidence="11 13 14" type="ORF">SRAE_2000113000</name>
</gene>
<feature type="transmembrane region" description="Helical" evidence="10">
    <location>
        <begin position="52"/>
        <end position="73"/>
    </location>
</feature>
<evidence type="ECO:0000256" key="8">
    <source>
        <dbReference type="ARBA" id="ARBA00023128"/>
    </source>
</evidence>
<dbReference type="AlphaFoldDB" id="A0A090L9N2"/>
<evidence type="ECO:0000256" key="1">
    <source>
        <dbReference type="ARBA" id="ARBA00004434"/>
    </source>
</evidence>
<dbReference type="PANTHER" id="PTHR13313">
    <property type="entry name" value="CYTOCHROME C OXIDASE SUBUNIT VIIC"/>
    <property type="match status" value="1"/>
</dbReference>
<reference evidence="13" key="2">
    <citation type="submission" date="2020-12" db="UniProtKB">
        <authorList>
            <consortium name="WormBaseParasite"/>
        </authorList>
    </citation>
    <scope>IDENTIFICATION</scope>
</reference>
<proteinExistence type="inferred from homology"/>
<comment type="pathway">
    <text evidence="2">Energy metabolism; oxidative phosphorylation.</text>
</comment>
<dbReference type="GeneID" id="36378826"/>
<keyword evidence="8" id="KW-0496">Mitochondrion</keyword>
<keyword evidence="7 10" id="KW-1133">Transmembrane helix</keyword>
<dbReference type="InterPro" id="IPR004202">
    <property type="entry name" value="COX7C/Cox8"/>
</dbReference>
<keyword evidence="5" id="KW-0999">Mitochondrion inner membrane</keyword>
<protein>
    <submittedName>
        <fullName evidence="11 13">Cytochrome c oxidase subunit VIIc family-containing protein</fullName>
    </submittedName>
</protein>
<dbReference type="GO" id="GO:0045277">
    <property type="term" value="C:respiratory chain complex IV"/>
    <property type="evidence" value="ECO:0007669"/>
    <property type="project" value="InterPro"/>
</dbReference>
<dbReference type="WBParaSite" id="SRAE_2000113000.1">
    <property type="protein sequence ID" value="SRAE_2000113000.1"/>
    <property type="gene ID" value="WBGene00261332"/>
</dbReference>
<dbReference type="PANTHER" id="PTHR13313:SF0">
    <property type="entry name" value="CYTOCHROME C OXIDASE SUBUNIT 7C, MITOCHONDRIAL"/>
    <property type="match status" value="1"/>
</dbReference>
<dbReference type="SUPFAM" id="SSF81427">
    <property type="entry name" value="Mitochondrial cytochrome c oxidase subunit VIIc (aka VIIIa)"/>
    <property type="match status" value="1"/>
</dbReference>
<dbReference type="RefSeq" id="XP_024505662.1">
    <property type="nucleotide sequence ID" value="XM_024652046.1"/>
</dbReference>
<evidence type="ECO:0000256" key="9">
    <source>
        <dbReference type="ARBA" id="ARBA00023136"/>
    </source>
</evidence>
<dbReference type="WormBase" id="SRAE_2000113000">
    <property type="protein sequence ID" value="SRP04296"/>
    <property type="gene ID" value="WBGene00261332"/>
</dbReference>
<dbReference type="InterPro" id="IPR036636">
    <property type="entry name" value="COX7C/Cox8_sf"/>
</dbReference>
<evidence type="ECO:0000313" key="12">
    <source>
        <dbReference type="Proteomes" id="UP000035682"/>
    </source>
</evidence>
<evidence type="ECO:0000256" key="6">
    <source>
        <dbReference type="ARBA" id="ARBA00022946"/>
    </source>
</evidence>
<keyword evidence="9 10" id="KW-0472">Membrane</keyword>
<dbReference type="UniPathway" id="UPA00705"/>
<evidence type="ECO:0000313" key="14">
    <source>
        <dbReference type="WormBase" id="SRAE_2000113000"/>
    </source>
</evidence>
<dbReference type="Proteomes" id="UP000035682">
    <property type="component" value="Unplaced"/>
</dbReference>
<dbReference type="OrthoDB" id="9974841at2759"/>
<dbReference type="EMBL" id="LN609529">
    <property type="protein sequence ID" value="CEF66462.1"/>
    <property type="molecule type" value="Genomic_DNA"/>
</dbReference>
<dbReference type="GO" id="GO:0005743">
    <property type="term" value="C:mitochondrial inner membrane"/>
    <property type="evidence" value="ECO:0007669"/>
    <property type="project" value="UniProtKB-SubCell"/>
</dbReference>
<reference evidence="11 12" key="1">
    <citation type="submission" date="2014-09" db="EMBL/GenBank/DDBJ databases">
        <authorList>
            <person name="Martin A.A."/>
        </authorList>
    </citation>
    <scope>NUCLEOTIDE SEQUENCE</scope>
    <source>
        <strain evidence="12">ED321</strain>
        <strain evidence="11">ED321 Heterogonic</strain>
    </source>
</reference>
<dbReference type="STRING" id="34506.A0A090L9N2"/>
<dbReference type="Pfam" id="PF02935">
    <property type="entry name" value="COX7C"/>
    <property type="match status" value="1"/>
</dbReference>
<keyword evidence="4 10" id="KW-0812">Transmembrane</keyword>
<evidence type="ECO:0000256" key="2">
    <source>
        <dbReference type="ARBA" id="ARBA00004673"/>
    </source>
</evidence>
<comment type="subcellular location">
    <subcellularLocation>
        <location evidence="1">Mitochondrion inner membrane</location>
        <topology evidence="1">Single-pass membrane protein</topology>
    </subcellularLocation>
</comment>
<dbReference type="GO" id="GO:0006123">
    <property type="term" value="P:mitochondrial electron transport, cytochrome c to oxygen"/>
    <property type="evidence" value="ECO:0007669"/>
    <property type="project" value="InterPro"/>
</dbReference>
<evidence type="ECO:0000256" key="4">
    <source>
        <dbReference type="ARBA" id="ARBA00022692"/>
    </source>
</evidence>
<accession>A0A090L9N2</accession>
<keyword evidence="12" id="KW-1185">Reference proteome</keyword>
<organism evidence="11">
    <name type="scientific">Strongyloides ratti</name>
    <name type="common">Parasitic roundworm</name>
    <dbReference type="NCBI Taxonomy" id="34506"/>
    <lineage>
        <taxon>Eukaryota</taxon>
        <taxon>Metazoa</taxon>
        <taxon>Ecdysozoa</taxon>
        <taxon>Nematoda</taxon>
        <taxon>Chromadorea</taxon>
        <taxon>Rhabditida</taxon>
        <taxon>Tylenchina</taxon>
        <taxon>Panagrolaimomorpha</taxon>
        <taxon>Strongyloidoidea</taxon>
        <taxon>Strongyloididae</taxon>
        <taxon>Strongyloides</taxon>
    </lineage>
</organism>
<dbReference type="CTD" id="36378826"/>
<evidence type="ECO:0000256" key="3">
    <source>
        <dbReference type="ARBA" id="ARBA00010514"/>
    </source>
</evidence>
<keyword evidence="6" id="KW-0809">Transit peptide</keyword>
<evidence type="ECO:0000313" key="13">
    <source>
        <dbReference type="WBParaSite" id="SRAE_2000113000.1"/>
    </source>
</evidence>